<feature type="signal peptide" evidence="1">
    <location>
        <begin position="1"/>
        <end position="27"/>
    </location>
</feature>
<feature type="domain" description="Ice-binding protein C-terminal" evidence="2">
    <location>
        <begin position="202"/>
        <end position="225"/>
    </location>
</feature>
<dbReference type="AlphaFoldDB" id="A0AAJ0U697"/>
<dbReference type="RefSeq" id="WP_200346755.1">
    <property type="nucleotide sequence ID" value="NZ_NRSJ01000023.1"/>
</dbReference>
<gene>
    <name evidence="3" type="ORF">CKO40_13490</name>
</gene>
<keyword evidence="4" id="KW-1185">Reference proteome</keyword>
<dbReference type="InterPro" id="IPR013424">
    <property type="entry name" value="Ice-binding_C"/>
</dbReference>
<proteinExistence type="predicted"/>
<keyword evidence="1" id="KW-0732">Signal</keyword>
<organism evidence="3 4">
    <name type="scientific">Halochromatium glycolicum</name>
    <dbReference type="NCBI Taxonomy" id="85075"/>
    <lineage>
        <taxon>Bacteria</taxon>
        <taxon>Pseudomonadati</taxon>
        <taxon>Pseudomonadota</taxon>
        <taxon>Gammaproteobacteria</taxon>
        <taxon>Chromatiales</taxon>
        <taxon>Chromatiaceae</taxon>
        <taxon>Halochromatium</taxon>
    </lineage>
</organism>
<evidence type="ECO:0000313" key="3">
    <source>
        <dbReference type="EMBL" id="MBK1705537.1"/>
    </source>
</evidence>
<sequence length="229" mass="23655">MTRIFSALIILTSVVAVNLGPVAPAHAALAFDFEGGSTVVSVAGFTSTFGFSFTATSPVEVDSLLLYDKGADGWQDPGSVLVSIYPDDGTTTPVSGIQALFSSAITDVFTGDTPPGGQWLEIDITDTMLAAGDYTAIAEGEIAFSEAAPVDVISVTPQSGLTYGAPRYALSAGNPTGDVLFNTTGYFAPNFTLVTDDQPTNPVPEPATAALLGLGALGLLARRRRRRTA</sequence>
<name>A0AAJ0U697_9GAMM</name>
<evidence type="ECO:0000313" key="4">
    <source>
        <dbReference type="Proteomes" id="UP001296776"/>
    </source>
</evidence>
<feature type="chain" id="PRO_5042499120" description="Ice-binding protein C-terminal domain-containing protein" evidence="1">
    <location>
        <begin position="28"/>
        <end position="229"/>
    </location>
</feature>
<evidence type="ECO:0000256" key="1">
    <source>
        <dbReference type="SAM" id="SignalP"/>
    </source>
</evidence>
<dbReference type="EMBL" id="NRSJ01000023">
    <property type="protein sequence ID" value="MBK1705537.1"/>
    <property type="molecule type" value="Genomic_DNA"/>
</dbReference>
<evidence type="ECO:0000259" key="2">
    <source>
        <dbReference type="Pfam" id="PF07589"/>
    </source>
</evidence>
<dbReference type="NCBIfam" id="TIGR02595">
    <property type="entry name" value="PEP_CTERM"/>
    <property type="match status" value="1"/>
</dbReference>
<dbReference type="Pfam" id="PF07589">
    <property type="entry name" value="PEP-CTERM"/>
    <property type="match status" value="1"/>
</dbReference>
<reference evidence="3" key="1">
    <citation type="submission" date="2017-08" db="EMBL/GenBank/DDBJ databases">
        <authorList>
            <person name="Imhoff J.F."/>
            <person name="Rahn T."/>
            <person name="Kuenzel S."/>
            <person name="Neulinger S.C."/>
        </authorList>
    </citation>
    <scope>NUCLEOTIDE SEQUENCE</scope>
    <source>
        <strain evidence="3">DSM 11080</strain>
    </source>
</reference>
<protein>
    <recommendedName>
        <fullName evidence="2">Ice-binding protein C-terminal domain-containing protein</fullName>
    </recommendedName>
</protein>
<comment type="caution">
    <text evidence="3">The sequence shown here is derived from an EMBL/GenBank/DDBJ whole genome shotgun (WGS) entry which is preliminary data.</text>
</comment>
<accession>A0AAJ0U697</accession>
<dbReference type="Proteomes" id="UP001296776">
    <property type="component" value="Unassembled WGS sequence"/>
</dbReference>
<reference evidence="3" key="2">
    <citation type="journal article" date="2020" name="Microorganisms">
        <title>Osmotic Adaptation and Compatible Solute Biosynthesis of Phototrophic Bacteria as Revealed from Genome Analyses.</title>
        <authorList>
            <person name="Imhoff J.F."/>
            <person name="Rahn T."/>
            <person name="Kunzel S."/>
            <person name="Keller A."/>
            <person name="Neulinger S.C."/>
        </authorList>
    </citation>
    <scope>NUCLEOTIDE SEQUENCE</scope>
    <source>
        <strain evidence="3">DSM 11080</strain>
    </source>
</reference>